<dbReference type="Pfam" id="PF08448">
    <property type="entry name" value="PAS_4"/>
    <property type="match status" value="4"/>
</dbReference>
<evidence type="ECO:0000313" key="9">
    <source>
        <dbReference type="Proteomes" id="UP001202180"/>
    </source>
</evidence>
<sequence>MTPNKAATWAFLAGGGELGDLMRNKDWSNTSIGAPDQWTPSLRATVGVCLNAHTPALIWWGSGHVMLYNDAYRLIIGDKHPKALGSEGRAVWPEIWATLGPRLKAVLTRGEADWSENELLLVNRRGLPEAAYFSCSHSPIYDESGGIGGVFCLATETTDSWLRRRQRQELEEAGRKKELSLATLFEQVTVGVAILGLDPAFTVELATPFYHQVVGRPANQLVGKPLLEALPELAGQGFEGRLKQVTTTGVAYKSGETPVHLMRRGQLETSYVDFVYQPRYETNKSITGVIIIVTDITPAVRARQRLESNERLLSAIIQQTPLGVGIFSGPEFTVEMANPTICQLWGRTHQQVIDKPLFTVLPEATGQGFEELLQGVYKTGFAFEGHELPVTLERNGQLKTVYFNFVYDALRNVEGGIERTMVIATEVTRARQDRQQTEVSEARLRSLFQQAPVAIAIMRGPTFVVELANPLICTLWNRTQAQLLGNPIFGVLTESAGHGFEELLTGVLHTGVPFVGHELPVPFQRDGQVQPVYVNFVYEPLRDRPDGPISGIVVVGTDVTEQVLIRQQTERLLVQERELNELKSNFVTLASHEFRTPMGTILSSASLIGRYNGPDEDDKRERHVQRIKSAVHGLTGLLNDFLSLSQMEQSTLHGCPQPLHIVTFCQEVIDDMQALIKPGQRIVYTHLSGEPAVSLDGQMLKNILINLLVNASKYSANGKAIDLSTAVAGDQFQLTVRDQGIGIPDADKDKLFINFFRARNVNHVSGTGLGLYVVKRYVDLLGGTVSFTSQLDSGTIFTVHLPLTPPSHENHSGD</sequence>
<keyword evidence="9" id="KW-1185">Reference proteome</keyword>
<dbReference type="PANTHER" id="PTHR43711:SF26">
    <property type="entry name" value="SENSOR HISTIDINE KINASE RCSC"/>
    <property type="match status" value="1"/>
</dbReference>
<evidence type="ECO:0000256" key="3">
    <source>
        <dbReference type="ARBA" id="ARBA00022553"/>
    </source>
</evidence>
<evidence type="ECO:0000313" key="8">
    <source>
        <dbReference type="EMBL" id="MCK8495607.1"/>
    </source>
</evidence>
<evidence type="ECO:0000256" key="4">
    <source>
        <dbReference type="ARBA" id="ARBA00022679"/>
    </source>
</evidence>
<protein>
    <recommendedName>
        <fullName evidence="2">histidine kinase</fullName>
        <ecNumber evidence="2">2.7.13.3</ecNumber>
    </recommendedName>
</protein>
<dbReference type="SMART" id="SM00091">
    <property type="entry name" value="PAS"/>
    <property type="match status" value="3"/>
</dbReference>
<comment type="catalytic activity">
    <reaction evidence="1">
        <text>ATP + protein L-histidine = ADP + protein N-phospho-L-histidine.</text>
        <dbReference type="EC" id="2.7.13.3"/>
    </reaction>
</comment>
<dbReference type="InterPro" id="IPR003661">
    <property type="entry name" value="HisK_dim/P_dom"/>
</dbReference>
<dbReference type="InterPro" id="IPR000014">
    <property type="entry name" value="PAS"/>
</dbReference>
<dbReference type="PROSITE" id="PS50109">
    <property type="entry name" value="HIS_KIN"/>
    <property type="match status" value="1"/>
</dbReference>
<dbReference type="PANTHER" id="PTHR43711">
    <property type="entry name" value="TWO-COMPONENT HISTIDINE KINASE"/>
    <property type="match status" value="1"/>
</dbReference>
<dbReference type="EC" id="2.7.13.3" evidence="2"/>
<evidence type="ECO:0000256" key="1">
    <source>
        <dbReference type="ARBA" id="ARBA00000085"/>
    </source>
</evidence>
<gene>
    <name evidence="8" type="ORF">M0L20_27320</name>
</gene>
<dbReference type="InterPro" id="IPR050736">
    <property type="entry name" value="Sensor_HK_Regulatory"/>
</dbReference>
<dbReference type="CDD" id="cd00075">
    <property type="entry name" value="HATPase"/>
    <property type="match status" value="1"/>
</dbReference>
<evidence type="ECO:0000256" key="2">
    <source>
        <dbReference type="ARBA" id="ARBA00012438"/>
    </source>
</evidence>
<keyword evidence="5 8" id="KW-0418">Kinase</keyword>
<dbReference type="SUPFAM" id="SSF55785">
    <property type="entry name" value="PYP-like sensor domain (PAS domain)"/>
    <property type="match status" value="4"/>
</dbReference>
<dbReference type="InterPro" id="IPR005467">
    <property type="entry name" value="His_kinase_dom"/>
</dbReference>
<dbReference type="Gene3D" id="3.30.565.10">
    <property type="entry name" value="Histidine kinase-like ATPase, C-terminal domain"/>
    <property type="match status" value="1"/>
</dbReference>
<keyword evidence="4" id="KW-0808">Transferase</keyword>
<evidence type="ECO:0000256" key="6">
    <source>
        <dbReference type="ARBA" id="ARBA00023012"/>
    </source>
</evidence>
<evidence type="ECO:0000256" key="5">
    <source>
        <dbReference type="ARBA" id="ARBA00022777"/>
    </source>
</evidence>
<dbReference type="PRINTS" id="PR00344">
    <property type="entry name" value="BCTRLSENSOR"/>
</dbReference>
<dbReference type="RefSeq" id="WP_248480367.1">
    <property type="nucleotide sequence ID" value="NZ_JALPRF010000009.1"/>
</dbReference>
<dbReference type="Gene3D" id="1.10.287.130">
    <property type="match status" value="1"/>
</dbReference>
<dbReference type="SUPFAM" id="SSF47384">
    <property type="entry name" value="Homodimeric domain of signal transducing histidine kinase"/>
    <property type="match status" value="1"/>
</dbReference>
<dbReference type="InterPro" id="IPR013656">
    <property type="entry name" value="PAS_4"/>
</dbReference>
<proteinExistence type="predicted"/>
<dbReference type="EMBL" id="JALPRF010000009">
    <property type="protein sequence ID" value="MCK8495607.1"/>
    <property type="molecule type" value="Genomic_DNA"/>
</dbReference>
<comment type="caution">
    <text evidence="8">The sequence shown here is derived from an EMBL/GenBank/DDBJ whole genome shotgun (WGS) entry which is preliminary data.</text>
</comment>
<dbReference type="Pfam" id="PF02518">
    <property type="entry name" value="HATPase_c"/>
    <property type="match status" value="1"/>
</dbReference>
<feature type="domain" description="Histidine kinase" evidence="7">
    <location>
        <begin position="589"/>
        <end position="805"/>
    </location>
</feature>
<organism evidence="8 9">
    <name type="scientific">Spirosoma liriopis</name>
    <dbReference type="NCBI Taxonomy" id="2937440"/>
    <lineage>
        <taxon>Bacteria</taxon>
        <taxon>Pseudomonadati</taxon>
        <taxon>Bacteroidota</taxon>
        <taxon>Cytophagia</taxon>
        <taxon>Cytophagales</taxon>
        <taxon>Cytophagaceae</taxon>
        <taxon>Spirosoma</taxon>
    </lineage>
</organism>
<reference evidence="8 9" key="1">
    <citation type="submission" date="2022-04" db="EMBL/GenBank/DDBJ databases">
        <title>Spirosoma sp. strain RP8 genome sequencing and assembly.</title>
        <authorList>
            <person name="Jung Y."/>
        </authorList>
    </citation>
    <scope>NUCLEOTIDE SEQUENCE [LARGE SCALE GENOMIC DNA]</scope>
    <source>
        <strain evidence="8 9">RP8</strain>
    </source>
</reference>
<accession>A0ABT0HUW1</accession>
<keyword evidence="3" id="KW-0597">Phosphoprotein</keyword>
<dbReference type="InterPro" id="IPR003594">
    <property type="entry name" value="HATPase_dom"/>
</dbReference>
<name>A0ABT0HUW1_9BACT</name>
<dbReference type="SMART" id="SM00388">
    <property type="entry name" value="HisKA"/>
    <property type="match status" value="1"/>
</dbReference>
<dbReference type="InterPro" id="IPR035965">
    <property type="entry name" value="PAS-like_dom_sf"/>
</dbReference>
<dbReference type="CDD" id="cd00082">
    <property type="entry name" value="HisKA"/>
    <property type="match status" value="1"/>
</dbReference>
<dbReference type="Proteomes" id="UP001202180">
    <property type="component" value="Unassembled WGS sequence"/>
</dbReference>
<dbReference type="CDD" id="cd00130">
    <property type="entry name" value="PAS"/>
    <property type="match status" value="2"/>
</dbReference>
<dbReference type="Gene3D" id="3.30.450.20">
    <property type="entry name" value="PAS domain"/>
    <property type="match status" value="4"/>
</dbReference>
<dbReference type="InterPro" id="IPR036890">
    <property type="entry name" value="HATPase_C_sf"/>
</dbReference>
<dbReference type="InterPro" id="IPR004358">
    <property type="entry name" value="Sig_transdc_His_kin-like_C"/>
</dbReference>
<dbReference type="SMART" id="SM00387">
    <property type="entry name" value="HATPase_c"/>
    <property type="match status" value="1"/>
</dbReference>
<dbReference type="GO" id="GO:0016301">
    <property type="term" value="F:kinase activity"/>
    <property type="evidence" value="ECO:0007669"/>
    <property type="project" value="UniProtKB-KW"/>
</dbReference>
<dbReference type="SUPFAM" id="SSF55874">
    <property type="entry name" value="ATPase domain of HSP90 chaperone/DNA topoisomerase II/histidine kinase"/>
    <property type="match status" value="1"/>
</dbReference>
<dbReference type="InterPro" id="IPR036097">
    <property type="entry name" value="HisK_dim/P_sf"/>
</dbReference>
<evidence type="ECO:0000259" key="7">
    <source>
        <dbReference type="PROSITE" id="PS50109"/>
    </source>
</evidence>
<keyword evidence="6" id="KW-0902">Two-component regulatory system</keyword>
<dbReference type="Pfam" id="PF00512">
    <property type="entry name" value="HisKA"/>
    <property type="match status" value="1"/>
</dbReference>